<evidence type="ECO:0000313" key="2">
    <source>
        <dbReference type="Proteomes" id="UP000009073"/>
    </source>
</evidence>
<gene>
    <name evidence="1" type="ordered locus">Tola_2861</name>
</gene>
<dbReference type="KEGG" id="tau:Tola_2861"/>
<evidence type="ECO:0000313" key="1">
    <source>
        <dbReference type="EMBL" id="ACQ94453.1"/>
    </source>
</evidence>
<dbReference type="OrthoDB" id="9771846at2"/>
<protein>
    <submittedName>
        <fullName evidence="1">Rhamnosyltransferase</fullName>
    </submittedName>
</protein>
<dbReference type="Proteomes" id="UP000009073">
    <property type="component" value="Chromosome"/>
</dbReference>
<keyword evidence="2" id="KW-1185">Reference proteome</keyword>
<dbReference type="InterPro" id="IPR029044">
    <property type="entry name" value="Nucleotide-diphossugar_trans"/>
</dbReference>
<dbReference type="AlphaFoldDB" id="C4LCE9"/>
<organism evidence="1 2">
    <name type="scientific">Tolumonas auensis (strain DSM 9187 / NBRC 110442 / TA 4)</name>
    <dbReference type="NCBI Taxonomy" id="595494"/>
    <lineage>
        <taxon>Bacteria</taxon>
        <taxon>Pseudomonadati</taxon>
        <taxon>Pseudomonadota</taxon>
        <taxon>Gammaproteobacteria</taxon>
        <taxon>Aeromonadales</taxon>
        <taxon>Aeromonadaceae</taxon>
        <taxon>Tolumonas</taxon>
    </lineage>
</organism>
<dbReference type="HOGENOM" id="CLU_023845_9_1_6"/>
<dbReference type="GO" id="GO:0016740">
    <property type="term" value="F:transferase activity"/>
    <property type="evidence" value="ECO:0007669"/>
    <property type="project" value="UniProtKB-KW"/>
</dbReference>
<dbReference type="eggNOG" id="COG1216">
    <property type="taxonomic scope" value="Bacteria"/>
</dbReference>
<reference evidence="2" key="1">
    <citation type="submission" date="2009-05" db="EMBL/GenBank/DDBJ databases">
        <title>Complete sequence of Tolumonas auensis DSM 9187.</title>
        <authorList>
            <consortium name="US DOE Joint Genome Institute"/>
            <person name="Lucas S."/>
            <person name="Copeland A."/>
            <person name="Lapidus A."/>
            <person name="Glavina del Rio T."/>
            <person name="Tice H."/>
            <person name="Bruce D."/>
            <person name="Goodwin L."/>
            <person name="Pitluck S."/>
            <person name="Chertkov O."/>
            <person name="Brettin T."/>
            <person name="Detter J.C."/>
            <person name="Han C."/>
            <person name="Larimer F."/>
            <person name="Land M."/>
            <person name="Hauser L."/>
            <person name="Kyrpides N."/>
            <person name="Mikhailova N."/>
            <person name="Spring S."/>
            <person name="Beller H."/>
        </authorList>
    </citation>
    <scope>NUCLEOTIDE SEQUENCE [LARGE SCALE GENOMIC DNA]</scope>
    <source>
        <strain evidence="2">DSM 9187 / TA4</strain>
    </source>
</reference>
<keyword evidence="1" id="KW-0808">Transferase</keyword>
<sequence>MRKKNIHSIVVVYKPDVFHLEKLICELLKQTNYVYICNNSDEDIEFNVERVEVLNFKQNLGIAKAQSIGMEKAFSNNADFIIQFDQDSFPEKNMTDKLLVSFELLLNLGYKIGIIAPQDYSSITLDPSKSASGDKIEIPHSESNCYFVDTVISSGCMISKETYQIVGSMKDELFIDLVDHEYCWRTKYNKLKIVKNFDCKLYHQLGNGIINFTPLFSVCDCAPFRHYYSYRNAIYLYGFSYVPLKWKLKSILKNIMLFSVILLTMNQKKQRIKYAIKGIFHGFKRKMDY</sequence>
<proteinExistence type="predicted"/>
<accession>C4LCE9</accession>
<dbReference type="CAZy" id="GT2">
    <property type="family name" value="Glycosyltransferase Family 2"/>
</dbReference>
<dbReference type="SUPFAM" id="SSF53448">
    <property type="entry name" value="Nucleotide-diphospho-sugar transferases"/>
    <property type="match status" value="1"/>
</dbReference>
<dbReference type="STRING" id="595494.Tola_2861"/>
<dbReference type="RefSeq" id="WP_015879902.1">
    <property type="nucleotide sequence ID" value="NC_012691.1"/>
</dbReference>
<dbReference type="EMBL" id="CP001616">
    <property type="protein sequence ID" value="ACQ94453.1"/>
    <property type="molecule type" value="Genomic_DNA"/>
</dbReference>
<dbReference type="CDD" id="cd02526">
    <property type="entry name" value="GT2_RfbF_like"/>
    <property type="match status" value="1"/>
</dbReference>
<reference evidence="1 2" key="2">
    <citation type="journal article" date="2011" name="Stand. Genomic Sci.">
        <title>Complete genome sequence of Tolumonas auensis type strain (TA 4).</title>
        <authorList>
            <person name="Chertkov O."/>
            <person name="Copeland A."/>
            <person name="Lucas S."/>
            <person name="Lapidus A."/>
            <person name="Berry K.W."/>
            <person name="Detter J.C."/>
            <person name="Del Rio T.G."/>
            <person name="Hammon N."/>
            <person name="Dalin E."/>
            <person name="Tice H."/>
            <person name="Pitluck S."/>
            <person name="Richardson P."/>
            <person name="Bruce D."/>
            <person name="Goodwin L."/>
            <person name="Han C."/>
            <person name="Tapia R."/>
            <person name="Saunders E."/>
            <person name="Schmutz J."/>
            <person name="Brettin T."/>
            <person name="Larimer F."/>
            <person name="Land M."/>
            <person name="Hauser L."/>
            <person name="Spring S."/>
            <person name="Rohde M."/>
            <person name="Kyrpides N.C."/>
            <person name="Ivanova N."/>
            <person name="Goker M."/>
            <person name="Beller H.R."/>
            <person name="Klenk H.P."/>
            <person name="Woyke T."/>
        </authorList>
    </citation>
    <scope>NUCLEOTIDE SEQUENCE [LARGE SCALE GENOMIC DNA]</scope>
    <source>
        <strain evidence="2">DSM 9187 / TA4</strain>
    </source>
</reference>
<name>C4LCE9_TOLAT</name>
<dbReference type="Gene3D" id="3.90.550.10">
    <property type="entry name" value="Spore Coat Polysaccharide Biosynthesis Protein SpsA, Chain A"/>
    <property type="match status" value="1"/>
</dbReference>